<evidence type="ECO:0000313" key="5">
    <source>
        <dbReference type="EMBL" id="APC65620.1"/>
    </source>
</evidence>
<dbReference type="PANTHER" id="PTHR30408:SF13">
    <property type="entry name" value="TYPE I RESTRICTION ENZYME HINDI SPECIFICITY SUBUNIT"/>
    <property type="match status" value="1"/>
</dbReference>
<name>K2GKE3_9BACI</name>
<dbReference type="PANTHER" id="PTHR30408">
    <property type="entry name" value="TYPE-1 RESTRICTION ENZYME ECOKI SPECIFICITY PROTEIN"/>
    <property type="match status" value="1"/>
</dbReference>
<reference evidence="5 8" key="2">
    <citation type="submission" date="2015-06" db="EMBL/GenBank/DDBJ databases">
        <title>Salimicrobium jeotgali MJ3, isolated from Myulchi jeot, a traditional Korean fermented seafood.</title>
        <authorList>
            <person name="Kim K.H."/>
            <person name="Jeon C.O."/>
            <person name="Jin H.M."/>
        </authorList>
    </citation>
    <scope>NUCLEOTIDE SEQUENCE [LARGE SCALE GENOMIC DNA]</scope>
    <source>
        <strain evidence="5 8">MJ3</strain>
        <plasmid evidence="8">psj25</plasmid>
        <plasmid evidence="5">pSJ25</plasmid>
    </source>
</reference>
<geneLocation type="plasmid" evidence="5">
    <name>pSJ25</name>
</geneLocation>
<dbReference type="InterPro" id="IPR052021">
    <property type="entry name" value="Type-I_RS_S_subunit"/>
</dbReference>
<dbReference type="RefSeq" id="WP_008591568.1">
    <property type="nucleotide sequence ID" value="NZ_AMPQ01000020.1"/>
</dbReference>
<evidence type="ECO:0000313" key="7">
    <source>
        <dbReference type="Proteomes" id="UP000011746"/>
    </source>
</evidence>
<dbReference type="Pfam" id="PF01420">
    <property type="entry name" value="Methylase_S"/>
    <property type="match status" value="2"/>
</dbReference>
<dbReference type="eggNOG" id="COG0732">
    <property type="taxonomic scope" value="Bacteria"/>
</dbReference>
<dbReference type="SUPFAM" id="SSF116734">
    <property type="entry name" value="DNA methylase specificity domain"/>
    <property type="match status" value="2"/>
</dbReference>
<accession>K2GKE3</accession>
<dbReference type="Proteomes" id="UP000092654">
    <property type="component" value="Plasmid pSJ25"/>
</dbReference>
<sequence>MKYELKDLIESISQKHSFSKDRVIFLNTSDVVDGKILHNTYSSTSELPGQAKKTIKEKDILFSEIRPKNKRFVLVEDLKEPVEDYVVSTKLMVIRVKDSHVLNQKFLYYYLTEKRIIDYLQNSAESRSGTFPQITFDDIKHLSIELPTIDKQMKIVNTIESFTKKLETNNQIISNLEQLAQTLFKRWFIDFEFPNEDGKPYRSSGGKMVESELGLIPEGWEVLILEDISESPIVCGKTPSTKIKENYGSEMPFITIPDMHNSTFIQTTEKYLSKKGAESQPKKTLPPLSICVSCIATPGLVSITSEKSQTNQQINSLIPSKVDVFYTYLYLSRKSQLIRELGSGGSTTLNLNKTQFSKVPILYPSQSIREEFHQQISPLFNEINNLQKQSFKLAQLRDNLLPKLLSGELELNEETEVTENVGVQ</sequence>
<feature type="domain" description="Type I restriction modification DNA specificity" evidence="4">
    <location>
        <begin position="217"/>
        <end position="388"/>
    </location>
</feature>
<organism evidence="6 7">
    <name type="scientific">Salimicrobium jeotgali</name>
    <dbReference type="NCBI Taxonomy" id="1230341"/>
    <lineage>
        <taxon>Bacteria</taxon>
        <taxon>Bacillati</taxon>
        <taxon>Bacillota</taxon>
        <taxon>Bacilli</taxon>
        <taxon>Bacillales</taxon>
        <taxon>Bacillaceae</taxon>
        <taxon>Salimicrobium</taxon>
    </lineage>
</organism>
<dbReference type="AlphaFoldDB" id="K2GKE3"/>
<keyword evidence="5" id="KW-0614">Plasmid</keyword>
<evidence type="ECO:0000256" key="2">
    <source>
        <dbReference type="ARBA" id="ARBA00022747"/>
    </source>
</evidence>
<keyword evidence="7" id="KW-1185">Reference proteome</keyword>
<dbReference type="InterPro" id="IPR000055">
    <property type="entry name" value="Restrct_endonuc_typeI_TRD"/>
</dbReference>
<gene>
    <name evidence="5" type="ORF">AAV35_14255</name>
    <name evidence="6" type="ORF">MJ3_11155</name>
</gene>
<dbReference type="REBASE" id="145036">
    <property type="entry name" value="S.SjeMJ3ORF14020P"/>
</dbReference>
<keyword evidence="2" id="KW-0680">Restriction system</keyword>
<comment type="similarity">
    <text evidence="1">Belongs to the type-I restriction system S methylase family.</text>
</comment>
<evidence type="ECO:0000313" key="6">
    <source>
        <dbReference type="EMBL" id="EKE30894.1"/>
    </source>
</evidence>
<dbReference type="PATRIC" id="fig|1230341.3.peg.2283"/>
<evidence type="ECO:0000313" key="8">
    <source>
        <dbReference type="Proteomes" id="UP000092654"/>
    </source>
</evidence>
<dbReference type="CDD" id="cd17251">
    <property type="entry name" value="RMtype1_S_HinAWORF1578P-TRD2-CR2_like"/>
    <property type="match status" value="1"/>
</dbReference>
<dbReference type="REBASE" id="56998">
    <property type="entry name" value="S.SspMJ3ORF11140P"/>
</dbReference>
<evidence type="ECO:0000256" key="1">
    <source>
        <dbReference type="ARBA" id="ARBA00010923"/>
    </source>
</evidence>
<keyword evidence="3" id="KW-0238">DNA-binding</keyword>
<dbReference type="KEGG" id="sje:AAV35_14255"/>
<dbReference type="OrthoDB" id="9795776at2"/>
<dbReference type="GO" id="GO:0003677">
    <property type="term" value="F:DNA binding"/>
    <property type="evidence" value="ECO:0007669"/>
    <property type="project" value="UniProtKB-KW"/>
</dbReference>
<reference evidence="6 7" key="1">
    <citation type="journal article" date="2012" name="J. Bacteriol.">
        <title>Draft Genome Sequence of Salimicrobium sp. Strain MJ3, Isolated from Myulchi-Jeot, Korean Fermented Seafood.</title>
        <authorList>
            <person name="Lee S.H."/>
            <person name="Jung J.Y."/>
            <person name="Jeon C.O."/>
        </authorList>
    </citation>
    <scope>NUCLEOTIDE SEQUENCE [LARGE SCALE GENOMIC DNA]</scope>
    <source>
        <strain evidence="6 7">MJ3</strain>
    </source>
</reference>
<dbReference type="InterPro" id="IPR044946">
    <property type="entry name" value="Restrct_endonuc_typeI_TRD_sf"/>
</dbReference>
<dbReference type="EMBL" id="CP011363">
    <property type="protein sequence ID" value="APC65620.1"/>
    <property type="molecule type" value="Genomic_DNA"/>
</dbReference>
<dbReference type="EMBL" id="AMPQ01000020">
    <property type="protein sequence ID" value="EKE30894.1"/>
    <property type="molecule type" value="Genomic_DNA"/>
</dbReference>
<proteinExistence type="inferred from homology"/>
<evidence type="ECO:0000259" key="4">
    <source>
        <dbReference type="Pfam" id="PF01420"/>
    </source>
</evidence>
<feature type="domain" description="Type I restriction modification DNA specificity" evidence="4">
    <location>
        <begin position="2"/>
        <end position="178"/>
    </location>
</feature>
<geneLocation type="plasmid" evidence="8">
    <name>psj25</name>
</geneLocation>
<dbReference type="Gene3D" id="3.90.220.20">
    <property type="entry name" value="DNA methylase specificity domains"/>
    <property type="match status" value="2"/>
</dbReference>
<dbReference type="GO" id="GO:0009307">
    <property type="term" value="P:DNA restriction-modification system"/>
    <property type="evidence" value="ECO:0007669"/>
    <property type="project" value="UniProtKB-KW"/>
</dbReference>
<protein>
    <submittedName>
        <fullName evidence="6">Type I restriction/modification specificity protein</fullName>
    </submittedName>
</protein>
<evidence type="ECO:0000256" key="3">
    <source>
        <dbReference type="ARBA" id="ARBA00023125"/>
    </source>
</evidence>
<dbReference type="Proteomes" id="UP000011746">
    <property type="component" value="Unassembled WGS sequence"/>
</dbReference>